<organism evidence="2 3">
    <name type="scientific">Carnegiea gigantea</name>
    <dbReference type="NCBI Taxonomy" id="171969"/>
    <lineage>
        <taxon>Eukaryota</taxon>
        <taxon>Viridiplantae</taxon>
        <taxon>Streptophyta</taxon>
        <taxon>Embryophyta</taxon>
        <taxon>Tracheophyta</taxon>
        <taxon>Spermatophyta</taxon>
        <taxon>Magnoliopsida</taxon>
        <taxon>eudicotyledons</taxon>
        <taxon>Gunneridae</taxon>
        <taxon>Pentapetalae</taxon>
        <taxon>Caryophyllales</taxon>
        <taxon>Cactineae</taxon>
        <taxon>Cactaceae</taxon>
        <taxon>Cactoideae</taxon>
        <taxon>Echinocereeae</taxon>
        <taxon>Carnegiea</taxon>
    </lineage>
</organism>
<gene>
    <name evidence="2" type="ORF">Cgig2_011982</name>
</gene>
<dbReference type="AlphaFoldDB" id="A0A9Q1GMM5"/>
<comment type="caution">
    <text evidence="2">The sequence shown here is derived from an EMBL/GenBank/DDBJ whole genome shotgun (WGS) entry which is preliminary data.</text>
</comment>
<evidence type="ECO:0000313" key="2">
    <source>
        <dbReference type="EMBL" id="KAJ8423521.1"/>
    </source>
</evidence>
<reference evidence="2" key="1">
    <citation type="submission" date="2022-04" db="EMBL/GenBank/DDBJ databases">
        <title>Carnegiea gigantea Genome sequencing and assembly v2.</title>
        <authorList>
            <person name="Copetti D."/>
            <person name="Sanderson M.J."/>
            <person name="Burquez A."/>
            <person name="Wojciechowski M.F."/>
        </authorList>
    </citation>
    <scope>NUCLEOTIDE SEQUENCE</scope>
    <source>
        <strain evidence="2">SGP5-SGP5p</strain>
        <tissue evidence="2">Aerial part</tissue>
    </source>
</reference>
<evidence type="ECO:0000256" key="1">
    <source>
        <dbReference type="SAM" id="MobiDB-lite"/>
    </source>
</evidence>
<evidence type="ECO:0000313" key="3">
    <source>
        <dbReference type="Proteomes" id="UP001153076"/>
    </source>
</evidence>
<protein>
    <submittedName>
        <fullName evidence="2">Uncharacterized protein</fullName>
    </submittedName>
</protein>
<accession>A0A9Q1GMM5</accession>
<name>A0A9Q1GMM5_9CARY</name>
<keyword evidence="3" id="KW-1185">Reference proteome</keyword>
<feature type="region of interest" description="Disordered" evidence="1">
    <location>
        <begin position="111"/>
        <end position="132"/>
    </location>
</feature>
<proteinExistence type="predicted"/>
<dbReference type="Proteomes" id="UP001153076">
    <property type="component" value="Unassembled WGS sequence"/>
</dbReference>
<dbReference type="EMBL" id="JAKOGI010001946">
    <property type="protein sequence ID" value="KAJ8423521.1"/>
    <property type="molecule type" value="Genomic_DNA"/>
</dbReference>
<sequence>MGFPRSLATDEMALYALGNFEWYRREVVFPPRPLPCDYEELCSDFALAMVEEYARDYDVPELPQVFLAMLLNDAMKLSVLRGWMIGVMELALKELRCSVFQAWVAHNRASSGSEEEDSSGSDDQTSLCSDRSEEESRFTIFTMAFLPFRDTEEMADHVRETFRWHWRSASRPPCPLPKDYQDLCPHFTLSDAEEATRDFELLEIVQATSYAMLLNDAVGLGIVSGFMAAHLKATLEGLRSRERKRERNSAMFPNFNSTEQAVEYVRENFLWSLRKSLNI</sequence>